<dbReference type="AlphaFoldDB" id="A0A1T5LYM1"/>
<name>A0A1T5LYM1_9GAMM</name>
<dbReference type="SUPFAM" id="SSF48371">
    <property type="entry name" value="ARM repeat"/>
    <property type="match status" value="1"/>
</dbReference>
<dbReference type="Pfam" id="PF08713">
    <property type="entry name" value="DNA_alkylation"/>
    <property type="match status" value="1"/>
</dbReference>
<protein>
    <submittedName>
        <fullName evidence="1">3-methyladenine DNA glycosylase AlkD</fullName>
    </submittedName>
</protein>
<organism evidence="1 2">
    <name type="scientific">Pseudoxanthomonas indica</name>
    <dbReference type="NCBI Taxonomy" id="428993"/>
    <lineage>
        <taxon>Bacteria</taxon>
        <taxon>Pseudomonadati</taxon>
        <taxon>Pseudomonadota</taxon>
        <taxon>Gammaproteobacteria</taxon>
        <taxon>Lysobacterales</taxon>
        <taxon>Lysobacteraceae</taxon>
        <taxon>Pseudoxanthomonas</taxon>
    </lineage>
</organism>
<dbReference type="RefSeq" id="WP_139381610.1">
    <property type="nucleotide sequence ID" value="NZ_BMCL01000001.1"/>
</dbReference>
<proteinExistence type="predicted"/>
<dbReference type="EMBL" id="FUZV01000002">
    <property type="protein sequence ID" value="SKC80973.1"/>
    <property type="molecule type" value="Genomic_DNA"/>
</dbReference>
<dbReference type="PANTHER" id="PTHR41291:SF1">
    <property type="entry name" value="DNA ALKYLATION REPAIR PROTEIN"/>
    <property type="match status" value="1"/>
</dbReference>
<evidence type="ECO:0000313" key="1">
    <source>
        <dbReference type="EMBL" id="SKC80973.1"/>
    </source>
</evidence>
<dbReference type="OrthoDB" id="7345147at2"/>
<accession>A0A1T5LYM1</accession>
<dbReference type="Proteomes" id="UP000190341">
    <property type="component" value="Unassembled WGS sequence"/>
</dbReference>
<sequence>MAATKSALHSPAPVTAAQAVAKLKAQSSQTHREGLTRFGIPNEHALGVPMSTIQAIGKQIGRQPALVDPLWDTGIYEARSLVAFVADPLQLSATQMDRWCREFDNWAICDTLCFHLFDRSPHAWTKVKRWSARRGEFERRTAFALLASLAVHDKRASDAPFEAALELITAAAGDERNFVKKGVSWALRAIGHRNASLYGQALALARTLAASEDQAERWVGKDTLRDLNRPLVQKRHGKQAKAK</sequence>
<keyword evidence="2" id="KW-1185">Reference proteome</keyword>
<dbReference type="Gene3D" id="1.25.10.90">
    <property type="match status" value="1"/>
</dbReference>
<reference evidence="1 2" key="1">
    <citation type="submission" date="2017-02" db="EMBL/GenBank/DDBJ databases">
        <authorList>
            <person name="Peterson S.W."/>
        </authorList>
    </citation>
    <scope>NUCLEOTIDE SEQUENCE [LARGE SCALE GENOMIC DNA]</scope>
    <source>
        <strain evidence="1 2">P15</strain>
    </source>
</reference>
<dbReference type="InterPro" id="IPR014825">
    <property type="entry name" value="DNA_alkylation"/>
</dbReference>
<dbReference type="CDD" id="cd06561">
    <property type="entry name" value="AlkD_like"/>
    <property type="match status" value="1"/>
</dbReference>
<dbReference type="PANTHER" id="PTHR41291">
    <property type="entry name" value="DNA ALKYLATION REPAIR PROTEIN"/>
    <property type="match status" value="1"/>
</dbReference>
<evidence type="ECO:0000313" key="2">
    <source>
        <dbReference type="Proteomes" id="UP000190341"/>
    </source>
</evidence>
<dbReference type="InterPro" id="IPR016024">
    <property type="entry name" value="ARM-type_fold"/>
</dbReference>
<gene>
    <name evidence="1" type="ORF">SAMN06296058_3421</name>
</gene>